<sequence>MGFQGFDKNFNITDKVAIVTGGASGIGKAISELFFEKGAKVAILDLKDNVGEVARELSEKNVIGVKCDVTNDYSMKNAINEVINVFKKIDILVNCAGIALLDDAENITDDYWQKTIDINLTGSFKMCQKVGNIMIEQGNGGRIINLASQAAIIALDNHVAYAASKAGIIGVTKVLAYEWAQFNIRVNAISPTVVLTELGKKAWAGEKGEKAKKEIPLGRFGYPEEVAAVALFLASDAANMITGENIVIDGGNTIK</sequence>
<dbReference type="SUPFAM" id="SSF51735">
    <property type="entry name" value="NAD(P)-binding Rossmann-fold domains"/>
    <property type="match status" value="1"/>
</dbReference>
<comment type="caution">
    <text evidence="3">The sequence shown here is derived from an EMBL/GenBank/DDBJ whole genome shotgun (WGS) entry which is preliminary data.</text>
</comment>
<dbReference type="Proteomes" id="UP000070376">
    <property type="component" value="Unassembled WGS sequence"/>
</dbReference>
<dbReference type="Gene3D" id="3.40.50.720">
    <property type="entry name" value="NAD(P)-binding Rossmann-like Domain"/>
    <property type="match status" value="1"/>
</dbReference>
<keyword evidence="2" id="KW-0560">Oxidoreductase</keyword>
<dbReference type="PRINTS" id="PR00080">
    <property type="entry name" value="SDRFAMILY"/>
</dbReference>
<name>A0A133KGS7_HEYCO</name>
<dbReference type="Pfam" id="PF13561">
    <property type="entry name" value="adh_short_C2"/>
    <property type="match status" value="1"/>
</dbReference>
<dbReference type="InterPro" id="IPR002347">
    <property type="entry name" value="SDR_fam"/>
</dbReference>
<dbReference type="GO" id="GO:0016491">
    <property type="term" value="F:oxidoreductase activity"/>
    <property type="evidence" value="ECO:0007669"/>
    <property type="project" value="UniProtKB-KW"/>
</dbReference>
<protein>
    <submittedName>
        <fullName evidence="3">Oxidoreductase, short chain dehydrogenase/reductase family protein</fullName>
    </submittedName>
</protein>
<evidence type="ECO:0000313" key="3">
    <source>
        <dbReference type="EMBL" id="KWZ78718.1"/>
    </source>
</evidence>
<evidence type="ECO:0000256" key="1">
    <source>
        <dbReference type="ARBA" id="ARBA00006484"/>
    </source>
</evidence>
<dbReference type="PANTHER" id="PTHR24321:SF8">
    <property type="entry name" value="ESTRADIOL 17-BETA-DEHYDROGENASE 8-RELATED"/>
    <property type="match status" value="1"/>
</dbReference>
<dbReference type="EMBL" id="LRPN01000137">
    <property type="protein sequence ID" value="KWZ78718.1"/>
    <property type="molecule type" value="Genomic_DNA"/>
</dbReference>
<dbReference type="PRINTS" id="PR00081">
    <property type="entry name" value="GDHRDH"/>
</dbReference>
<reference evidence="4" key="1">
    <citation type="submission" date="2016-01" db="EMBL/GenBank/DDBJ databases">
        <authorList>
            <person name="Mitreva M."/>
            <person name="Pepin K.H."/>
            <person name="Mihindukulasuriya K.A."/>
            <person name="Fulton R."/>
            <person name="Fronick C."/>
            <person name="O'Laughlin M."/>
            <person name="Miner T."/>
            <person name="Herter B."/>
            <person name="Rosa B.A."/>
            <person name="Cordes M."/>
            <person name="Tomlinson C."/>
            <person name="Wollam A."/>
            <person name="Palsikar V.B."/>
            <person name="Mardis E.R."/>
            <person name="Wilson R.K."/>
        </authorList>
    </citation>
    <scope>NUCLEOTIDE SEQUENCE [LARGE SCALE GENOMIC DNA]</scope>
    <source>
        <strain evidence="4">GED7749B</strain>
    </source>
</reference>
<dbReference type="InterPro" id="IPR020904">
    <property type="entry name" value="Sc_DH/Rdtase_CS"/>
</dbReference>
<dbReference type="CDD" id="cd05233">
    <property type="entry name" value="SDR_c"/>
    <property type="match status" value="1"/>
</dbReference>
<organism evidence="3 4">
    <name type="scientific">Heyndrickxia coagulans</name>
    <name type="common">Weizmannia coagulans</name>
    <dbReference type="NCBI Taxonomy" id="1398"/>
    <lineage>
        <taxon>Bacteria</taxon>
        <taxon>Bacillati</taxon>
        <taxon>Bacillota</taxon>
        <taxon>Bacilli</taxon>
        <taxon>Bacillales</taxon>
        <taxon>Bacillaceae</taxon>
        <taxon>Heyndrickxia</taxon>
    </lineage>
</organism>
<gene>
    <name evidence="3" type="ORF">HMPREF3213_02904</name>
</gene>
<dbReference type="NCBIfam" id="NF005559">
    <property type="entry name" value="PRK07231.1"/>
    <property type="match status" value="1"/>
</dbReference>
<proteinExistence type="inferred from homology"/>
<evidence type="ECO:0000256" key="2">
    <source>
        <dbReference type="ARBA" id="ARBA00023002"/>
    </source>
</evidence>
<dbReference type="RefSeq" id="WP_061087068.1">
    <property type="nucleotide sequence ID" value="NZ_KQ955898.1"/>
</dbReference>
<dbReference type="NCBIfam" id="NF005309">
    <property type="entry name" value="PRK06841.1"/>
    <property type="match status" value="1"/>
</dbReference>
<accession>A0A133KGS7</accession>
<dbReference type="PANTHER" id="PTHR24321">
    <property type="entry name" value="DEHYDROGENASES, SHORT CHAIN"/>
    <property type="match status" value="1"/>
</dbReference>
<dbReference type="AlphaFoldDB" id="A0A133KGS7"/>
<dbReference type="PROSITE" id="PS00061">
    <property type="entry name" value="ADH_SHORT"/>
    <property type="match status" value="1"/>
</dbReference>
<dbReference type="PATRIC" id="fig|1398.22.peg.2908"/>
<dbReference type="FunFam" id="3.40.50.720:FF:000084">
    <property type="entry name" value="Short-chain dehydrogenase reductase"/>
    <property type="match status" value="1"/>
</dbReference>
<dbReference type="GO" id="GO:0008206">
    <property type="term" value="P:bile acid metabolic process"/>
    <property type="evidence" value="ECO:0007669"/>
    <property type="project" value="UniProtKB-ARBA"/>
</dbReference>
<dbReference type="InterPro" id="IPR036291">
    <property type="entry name" value="NAD(P)-bd_dom_sf"/>
</dbReference>
<comment type="similarity">
    <text evidence="1">Belongs to the short-chain dehydrogenases/reductases (SDR) family.</text>
</comment>
<evidence type="ECO:0000313" key="4">
    <source>
        <dbReference type="Proteomes" id="UP000070376"/>
    </source>
</evidence>